<dbReference type="Pfam" id="PF00005">
    <property type="entry name" value="ABC_tran"/>
    <property type="match status" value="1"/>
</dbReference>
<dbReference type="InterPro" id="IPR050763">
    <property type="entry name" value="ABC_transporter_ATP-binding"/>
</dbReference>
<sequence length="318" mass="33959">MQQNSEPAVATEGLVVEFASRRSRVRALDGVTLSAQRGLVTTILGTNGAGKSTLLRVLQGLLAPTEGRAETLGRSVTARTAEDRARVGVMLQESGLPPAARPKDFLPHLARFYAHPRAPQELEARLGIDEFRHTPIRRLSGGQRQRVALAAAVIGRPELCMLDEPSAGLDPVSRTMVVEFIESLRDEGTSIILTTHLLDDAERLSDTVHILSRGRVRRSGTLEELTSSSSSRTLSLTASPAAAPAVERLRAAAAAEGLEVTMTTTPRTLRFNAHGHVSPALVRLAADCGASPGEPPVSLSVTQADLTDLFFQTAQEDA</sequence>
<dbReference type="PROSITE" id="PS00211">
    <property type="entry name" value="ABC_TRANSPORTER_1"/>
    <property type="match status" value="1"/>
</dbReference>
<comment type="subcellular location">
    <subcellularLocation>
        <location evidence="1">Cell membrane</location>
        <topology evidence="1">Peripheral membrane protein</topology>
    </subcellularLocation>
</comment>
<keyword evidence="3" id="KW-0547">Nucleotide-binding</keyword>
<evidence type="ECO:0000256" key="3">
    <source>
        <dbReference type="ARBA" id="ARBA00022741"/>
    </source>
</evidence>
<dbReference type="SMART" id="SM00382">
    <property type="entry name" value="AAA"/>
    <property type="match status" value="1"/>
</dbReference>
<accession>A0AAE3YD03</accession>
<dbReference type="RefSeq" id="WP_309848608.1">
    <property type="nucleotide sequence ID" value="NZ_BAAAIU010000004.1"/>
</dbReference>
<evidence type="ECO:0000313" key="7">
    <source>
        <dbReference type="EMBL" id="MDR6891149.1"/>
    </source>
</evidence>
<feature type="domain" description="ABC transporter" evidence="6">
    <location>
        <begin position="9"/>
        <end position="238"/>
    </location>
</feature>
<comment type="caution">
    <text evidence="7">The sequence shown here is derived from an EMBL/GenBank/DDBJ whole genome shotgun (WGS) entry which is preliminary data.</text>
</comment>
<name>A0AAE3YD03_9MICC</name>
<evidence type="ECO:0000313" key="8">
    <source>
        <dbReference type="Proteomes" id="UP001247307"/>
    </source>
</evidence>
<dbReference type="InterPro" id="IPR003593">
    <property type="entry name" value="AAA+_ATPase"/>
</dbReference>
<dbReference type="EMBL" id="JAVDUI010000001">
    <property type="protein sequence ID" value="MDR6891149.1"/>
    <property type="molecule type" value="Genomic_DNA"/>
</dbReference>
<dbReference type="GO" id="GO:0005886">
    <property type="term" value="C:plasma membrane"/>
    <property type="evidence" value="ECO:0007669"/>
    <property type="project" value="UniProtKB-SubCell"/>
</dbReference>
<dbReference type="SUPFAM" id="SSF52540">
    <property type="entry name" value="P-loop containing nucleoside triphosphate hydrolases"/>
    <property type="match status" value="1"/>
</dbReference>
<dbReference type="CDD" id="cd03230">
    <property type="entry name" value="ABC_DR_subfamily_A"/>
    <property type="match status" value="1"/>
</dbReference>
<keyword evidence="5" id="KW-0046">Antibiotic resistance</keyword>
<keyword evidence="8" id="KW-1185">Reference proteome</keyword>
<dbReference type="AlphaFoldDB" id="A0AAE3YD03"/>
<reference evidence="7" key="1">
    <citation type="submission" date="2023-07" db="EMBL/GenBank/DDBJ databases">
        <title>Sequencing the genomes of 1000 actinobacteria strains.</title>
        <authorList>
            <person name="Klenk H.-P."/>
        </authorList>
    </citation>
    <scope>NUCLEOTIDE SEQUENCE</scope>
    <source>
        <strain evidence="7">DSM 13988</strain>
    </source>
</reference>
<dbReference type="InterPro" id="IPR017871">
    <property type="entry name" value="ABC_transporter-like_CS"/>
</dbReference>
<dbReference type="GO" id="GO:0005524">
    <property type="term" value="F:ATP binding"/>
    <property type="evidence" value="ECO:0007669"/>
    <property type="project" value="UniProtKB-KW"/>
</dbReference>
<dbReference type="PANTHER" id="PTHR42711">
    <property type="entry name" value="ABC TRANSPORTER ATP-BINDING PROTEIN"/>
    <property type="match status" value="1"/>
</dbReference>
<dbReference type="GO" id="GO:0046677">
    <property type="term" value="P:response to antibiotic"/>
    <property type="evidence" value="ECO:0007669"/>
    <property type="project" value="UniProtKB-KW"/>
</dbReference>
<keyword evidence="2" id="KW-0813">Transport</keyword>
<protein>
    <submittedName>
        <fullName evidence="7">ABC-2 type transport system ATP-binding protein</fullName>
    </submittedName>
</protein>
<evidence type="ECO:0000256" key="2">
    <source>
        <dbReference type="ARBA" id="ARBA00022448"/>
    </source>
</evidence>
<keyword evidence="4 7" id="KW-0067">ATP-binding</keyword>
<dbReference type="InterPro" id="IPR027417">
    <property type="entry name" value="P-loop_NTPase"/>
</dbReference>
<dbReference type="PROSITE" id="PS50893">
    <property type="entry name" value="ABC_TRANSPORTER_2"/>
    <property type="match status" value="1"/>
</dbReference>
<evidence type="ECO:0000256" key="4">
    <source>
        <dbReference type="ARBA" id="ARBA00022840"/>
    </source>
</evidence>
<dbReference type="GO" id="GO:0016887">
    <property type="term" value="F:ATP hydrolysis activity"/>
    <property type="evidence" value="ECO:0007669"/>
    <property type="project" value="InterPro"/>
</dbReference>
<evidence type="ECO:0000256" key="5">
    <source>
        <dbReference type="ARBA" id="ARBA00023251"/>
    </source>
</evidence>
<dbReference type="InterPro" id="IPR003439">
    <property type="entry name" value="ABC_transporter-like_ATP-bd"/>
</dbReference>
<evidence type="ECO:0000259" key="6">
    <source>
        <dbReference type="PROSITE" id="PS50893"/>
    </source>
</evidence>
<proteinExistence type="predicted"/>
<dbReference type="Proteomes" id="UP001247307">
    <property type="component" value="Unassembled WGS sequence"/>
</dbReference>
<dbReference type="Gene3D" id="3.40.50.300">
    <property type="entry name" value="P-loop containing nucleotide triphosphate hydrolases"/>
    <property type="match status" value="1"/>
</dbReference>
<evidence type="ECO:0000256" key="1">
    <source>
        <dbReference type="ARBA" id="ARBA00004202"/>
    </source>
</evidence>
<organism evidence="7 8">
    <name type="scientific">Falsarthrobacter nasiphocae</name>
    <dbReference type="NCBI Taxonomy" id="189863"/>
    <lineage>
        <taxon>Bacteria</taxon>
        <taxon>Bacillati</taxon>
        <taxon>Actinomycetota</taxon>
        <taxon>Actinomycetes</taxon>
        <taxon>Micrococcales</taxon>
        <taxon>Micrococcaceae</taxon>
        <taxon>Falsarthrobacter</taxon>
    </lineage>
</organism>
<dbReference type="PANTHER" id="PTHR42711:SF16">
    <property type="entry name" value="ABC TRANSPORTER ATP-BINDING PROTEIN"/>
    <property type="match status" value="1"/>
</dbReference>
<gene>
    <name evidence="7" type="ORF">J2S35_000089</name>
</gene>